<evidence type="ECO:0000259" key="3">
    <source>
        <dbReference type="PROSITE" id="PS50110"/>
    </source>
</evidence>
<reference evidence="5" key="1">
    <citation type="submission" date="2019-08" db="EMBL/GenBank/DDBJ databases">
        <title>Limnoglobus roseus gen. nov., sp. nov., a novel freshwater planctomycete with a giant genome from the family Gemmataceae.</title>
        <authorList>
            <person name="Kulichevskaya I.S."/>
            <person name="Naumoff D.G."/>
            <person name="Miroshnikov K."/>
            <person name="Ivanova A."/>
            <person name="Philippov D.A."/>
            <person name="Hakobyan A."/>
            <person name="Rijpstra I.C."/>
            <person name="Sinninghe Damste J.S."/>
            <person name="Liesack W."/>
            <person name="Dedysh S.N."/>
        </authorList>
    </citation>
    <scope>NUCLEOTIDE SEQUENCE [LARGE SCALE GENOMIC DNA]</scope>
    <source>
        <strain evidence="5">PX52</strain>
    </source>
</reference>
<dbReference type="KEGG" id="lrs:PX52LOC_07707"/>
<feature type="modified residue" description="4-aspartylphosphate" evidence="2">
    <location>
        <position position="52"/>
    </location>
</feature>
<proteinExistence type="predicted"/>
<gene>
    <name evidence="4" type="ORF">PX52LOC_07707</name>
</gene>
<dbReference type="Pfam" id="PF00072">
    <property type="entry name" value="Response_reg"/>
    <property type="match status" value="1"/>
</dbReference>
<dbReference type="SUPFAM" id="SSF52172">
    <property type="entry name" value="CheY-like"/>
    <property type="match status" value="1"/>
</dbReference>
<dbReference type="PANTHER" id="PTHR44591">
    <property type="entry name" value="STRESS RESPONSE REGULATOR PROTEIN 1"/>
    <property type="match status" value="1"/>
</dbReference>
<dbReference type="InterPro" id="IPR050595">
    <property type="entry name" value="Bact_response_regulator"/>
</dbReference>
<name>A0A5C1ASI3_9BACT</name>
<dbReference type="GO" id="GO:0000160">
    <property type="term" value="P:phosphorelay signal transduction system"/>
    <property type="evidence" value="ECO:0007669"/>
    <property type="project" value="InterPro"/>
</dbReference>
<evidence type="ECO:0000313" key="5">
    <source>
        <dbReference type="Proteomes" id="UP000324974"/>
    </source>
</evidence>
<protein>
    <submittedName>
        <fullName evidence="4">Response regulator</fullName>
    </submittedName>
</protein>
<organism evidence="4 5">
    <name type="scientific">Limnoglobus roseus</name>
    <dbReference type="NCBI Taxonomy" id="2598579"/>
    <lineage>
        <taxon>Bacteria</taxon>
        <taxon>Pseudomonadati</taxon>
        <taxon>Planctomycetota</taxon>
        <taxon>Planctomycetia</taxon>
        <taxon>Gemmatales</taxon>
        <taxon>Gemmataceae</taxon>
        <taxon>Limnoglobus</taxon>
    </lineage>
</organism>
<dbReference type="InterPro" id="IPR011006">
    <property type="entry name" value="CheY-like_superfamily"/>
</dbReference>
<dbReference type="PROSITE" id="PS50110">
    <property type="entry name" value="RESPONSE_REGULATORY"/>
    <property type="match status" value="1"/>
</dbReference>
<feature type="domain" description="Response regulatory" evidence="3">
    <location>
        <begin position="3"/>
        <end position="117"/>
    </location>
</feature>
<keyword evidence="1 2" id="KW-0597">Phosphoprotein</keyword>
<dbReference type="RefSeq" id="WP_149114878.1">
    <property type="nucleotide sequence ID" value="NZ_CP042425.1"/>
</dbReference>
<dbReference type="CDD" id="cd17546">
    <property type="entry name" value="REC_hyHK_CKI1_RcsC-like"/>
    <property type="match status" value="1"/>
</dbReference>
<dbReference type="SMART" id="SM00448">
    <property type="entry name" value="REC"/>
    <property type="match status" value="1"/>
</dbReference>
<dbReference type="Gene3D" id="3.40.50.2300">
    <property type="match status" value="1"/>
</dbReference>
<keyword evidence="5" id="KW-1185">Reference proteome</keyword>
<dbReference type="OrthoDB" id="9813953at2"/>
<evidence type="ECO:0000256" key="2">
    <source>
        <dbReference type="PROSITE-ProRule" id="PRU00169"/>
    </source>
</evidence>
<dbReference type="EMBL" id="CP042425">
    <property type="protein sequence ID" value="QEL20602.1"/>
    <property type="molecule type" value="Genomic_DNA"/>
</dbReference>
<accession>A0A5C1ASI3</accession>
<dbReference type="AlphaFoldDB" id="A0A5C1ASI3"/>
<evidence type="ECO:0000313" key="4">
    <source>
        <dbReference type="EMBL" id="QEL20602.1"/>
    </source>
</evidence>
<evidence type="ECO:0000256" key="1">
    <source>
        <dbReference type="ARBA" id="ARBA00022553"/>
    </source>
</evidence>
<dbReference type="Proteomes" id="UP000324974">
    <property type="component" value="Chromosome"/>
</dbReference>
<dbReference type="PANTHER" id="PTHR44591:SF3">
    <property type="entry name" value="RESPONSE REGULATORY DOMAIN-CONTAINING PROTEIN"/>
    <property type="match status" value="1"/>
</dbReference>
<dbReference type="InterPro" id="IPR001789">
    <property type="entry name" value="Sig_transdc_resp-reg_receiver"/>
</dbReference>
<sequence>MAKILVVDDSNLSRKTSRRMLEAAGHIVADVADGFTAIERYSLDRFDVVLLDVTMSEMDGLEVLRQLRIIDPSACVVMATADVQSSTRELALAAGAVGFVTKPLTGSVVQTAVIAALNGVAP</sequence>